<keyword evidence="2" id="KW-1185">Reference proteome</keyword>
<evidence type="ECO:0000313" key="2">
    <source>
        <dbReference type="Proteomes" id="UP001148838"/>
    </source>
</evidence>
<dbReference type="EMBL" id="JAJSOF020000025">
    <property type="protein sequence ID" value="KAJ4434807.1"/>
    <property type="molecule type" value="Genomic_DNA"/>
</dbReference>
<protein>
    <submittedName>
        <fullName evidence="1">Uncharacterized protein</fullName>
    </submittedName>
</protein>
<name>A0ABQ8SM88_PERAM</name>
<proteinExistence type="predicted"/>
<accession>A0ABQ8SM88</accession>
<comment type="caution">
    <text evidence="1">The sequence shown here is derived from an EMBL/GenBank/DDBJ whole genome shotgun (WGS) entry which is preliminary data.</text>
</comment>
<evidence type="ECO:0000313" key="1">
    <source>
        <dbReference type="EMBL" id="KAJ4434807.1"/>
    </source>
</evidence>
<reference evidence="1 2" key="1">
    <citation type="journal article" date="2022" name="Allergy">
        <title>Genome assembly and annotation of Periplaneta americana reveal a comprehensive cockroach allergen profile.</title>
        <authorList>
            <person name="Wang L."/>
            <person name="Xiong Q."/>
            <person name="Saelim N."/>
            <person name="Wang L."/>
            <person name="Nong W."/>
            <person name="Wan A.T."/>
            <person name="Shi M."/>
            <person name="Liu X."/>
            <person name="Cao Q."/>
            <person name="Hui J.H.L."/>
            <person name="Sookrung N."/>
            <person name="Leung T.F."/>
            <person name="Tungtrongchitr A."/>
            <person name="Tsui S.K.W."/>
        </authorList>
    </citation>
    <scope>NUCLEOTIDE SEQUENCE [LARGE SCALE GENOMIC DNA]</scope>
    <source>
        <strain evidence="1">PWHHKU_190912</strain>
    </source>
</reference>
<gene>
    <name evidence="1" type="ORF">ANN_23378</name>
</gene>
<organism evidence="1 2">
    <name type="scientific">Periplaneta americana</name>
    <name type="common">American cockroach</name>
    <name type="synonym">Blatta americana</name>
    <dbReference type="NCBI Taxonomy" id="6978"/>
    <lineage>
        <taxon>Eukaryota</taxon>
        <taxon>Metazoa</taxon>
        <taxon>Ecdysozoa</taxon>
        <taxon>Arthropoda</taxon>
        <taxon>Hexapoda</taxon>
        <taxon>Insecta</taxon>
        <taxon>Pterygota</taxon>
        <taxon>Neoptera</taxon>
        <taxon>Polyneoptera</taxon>
        <taxon>Dictyoptera</taxon>
        <taxon>Blattodea</taxon>
        <taxon>Blattoidea</taxon>
        <taxon>Blattidae</taxon>
        <taxon>Blattinae</taxon>
        <taxon>Periplaneta</taxon>
    </lineage>
</organism>
<dbReference type="Proteomes" id="UP001148838">
    <property type="component" value="Unassembled WGS sequence"/>
</dbReference>
<sequence>MRCLNAAGSGHRASMTLIVPATSYSSSEEEDFYDANEYNETPSSSASPTIYAVSRVSPFVIGYLTMLNFKVATGVAQSAKALVYLSRVPFGPGFHFRLAEAFPNRKAKQSSIVMPLLTPSEAQSGSLNSCLIIEVNKKENLCVHETSLDYFPPTNMLTIQTREVIFPLKSFRKIRVIA</sequence>